<gene>
    <name evidence="4" type="ORF">PC9H_000430</name>
</gene>
<feature type="compositionally biased region" description="Basic and acidic residues" evidence="1">
    <location>
        <begin position="819"/>
        <end position="829"/>
    </location>
</feature>
<organism evidence="4 5">
    <name type="scientific">Pleurotus ostreatus</name>
    <name type="common">Oyster mushroom</name>
    <name type="synonym">White-rot fungus</name>
    <dbReference type="NCBI Taxonomy" id="5322"/>
    <lineage>
        <taxon>Eukaryota</taxon>
        <taxon>Fungi</taxon>
        <taxon>Dikarya</taxon>
        <taxon>Basidiomycota</taxon>
        <taxon>Agaricomycotina</taxon>
        <taxon>Agaricomycetes</taxon>
        <taxon>Agaricomycetidae</taxon>
        <taxon>Agaricales</taxon>
        <taxon>Pleurotineae</taxon>
        <taxon>Pleurotaceae</taxon>
        <taxon>Pleurotus</taxon>
    </lineage>
</organism>
<feature type="compositionally biased region" description="Low complexity" evidence="1">
    <location>
        <begin position="212"/>
        <end position="224"/>
    </location>
</feature>
<keyword evidence="2" id="KW-1133">Transmembrane helix</keyword>
<evidence type="ECO:0000313" key="5">
    <source>
        <dbReference type="Proteomes" id="UP000623687"/>
    </source>
</evidence>
<evidence type="ECO:0000313" key="4">
    <source>
        <dbReference type="EMBL" id="KAF7440087.1"/>
    </source>
</evidence>
<keyword evidence="5" id="KW-1185">Reference proteome</keyword>
<feature type="compositionally biased region" description="Polar residues" evidence="1">
    <location>
        <begin position="964"/>
        <end position="974"/>
    </location>
</feature>
<feature type="compositionally biased region" description="Pro residues" evidence="1">
    <location>
        <begin position="832"/>
        <end position="859"/>
    </location>
</feature>
<comment type="caution">
    <text evidence="4">The sequence shown here is derived from an EMBL/GenBank/DDBJ whole genome shotgun (WGS) entry which is preliminary data.</text>
</comment>
<feature type="region of interest" description="Disordered" evidence="1">
    <location>
        <begin position="296"/>
        <end position="315"/>
    </location>
</feature>
<keyword evidence="2" id="KW-0472">Membrane</keyword>
<dbReference type="EMBL" id="JACETU010000001">
    <property type="protein sequence ID" value="KAF7440087.1"/>
    <property type="molecule type" value="Genomic_DNA"/>
</dbReference>
<feature type="chain" id="PRO_5034695306" evidence="3">
    <location>
        <begin position="20"/>
        <end position="1098"/>
    </location>
</feature>
<sequence>MRNLTSAIAVLLSAVIVLARAPLHRRATIPPPAESLDSDELSSPEAKYIMTPLPTLLAYSGVSFFALYLLVILRRRCKIRVTGRRLTFGRATTRMGALELDGSEVELLPTVAEPGVREVRLPLQTVLDDGRSEEVSDDITGELVKPADAPSMPLIPLSTLGQLPPPSPFSPPSSPVPSYAHPSPMHPSPPYSLHDKDPVSPYASPPSRSVGLPLSLPLIPSTPIRQSRLGSPRPSVSKSRSSPGFNSARFATYPQRSKSSPPLPRRTKLGHGRSDSHSSSSDGAEVITLQPIHRVVSPSPRSDKPTPGFTLLSPPHIALSRSKSTGSDLIDLTTPSITPSASMGSLVRVARVETESVTTMDTKDVVKDIPSDVPSVMNKDSVLTPSGEVSVKEEEDHRSEVDLVDLRFRASPSAPESIALSLSGSSTSPTAVAEAPRPASLMVVEDAPVSASQSTGSISTDSSSSSSPSSPTMELFVPHSIHSTPGTTPMRPEFMFAGQVHTEATHEQKIGWEGKPEKETKVVSGWTPELPSFSSGASVDWHDHSDVWGSPSPAPPLPPVFTREGERREADDIELMAFEEDDAPETKVGNTSAGEDTAVGEDLISFEDETEEEGGSAHVVEVAAVGEVVEEVAEREVVVLEDTEVSIPETLAVSAGLSNWPANEHEDAEKENGEVDNTLFAQAYDDNNDDAHDFYDNKHDESTFNTSNLLQADVREELVNEDEDVFAAKKVEDGDVDVVDEDEHPDPDLLPLPLDVPLPMSPAGRFYLELVRSASAAGREEGAAMASNINSPQLLPALVISAPTPSRPRTSNGGLCIPDAEKPAGDDVKAPSPSPSPTQSPLPTPLQTPTPPSSPPPLISPARRTPLAGLPVVTKPEVVEMKISEASEGDIRDKENKLPAWSVRAADAPPLGLSSGNFTLKEKRSFNFRPKVSPIEAQAQPLGSAQSAETPSDEPKAAELAHSSVPSTSETQDIVQPEAVSPAQAEKPIAPEPMQLRRSLPGSFDDSQEASTSQPSSTPEPPESVAVPSPKPAEVARPRQPRPIRSAIDIALAMQLRPGIGIGADPAWMVRFLMSMFGWLAVLISGSGEMDALLVGRR</sequence>
<feature type="compositionally biased region" description="Low complexity" evidence="1">
    <location>
        <begin position="231"/>
        <end position="243"/>
    </location>
</feature>
<feature type="signal peptide" evidence="3">
    <location>
        <begin position="1"/>
        <end position="19"/>
    </location>
</feature>
<dbReference type="RefSeq" id="XP_036635931.1">
    <property type="nucleotide sequence ID" value="XM_036770086.1"/>
</dbReference>
<dbReference type="AlphaFoldDB" id="A0A8H7A4S2"/>
<feature type="compositionally biased region" description="Pro residues" evidence="1">
    <location>
        <begin position="163"/>
        <end position="175"/>
    </location>
</feature>
<dbReference type="Proteomes" id="UP000623687">
    <property type="component" value="Unassembled WGS sequence"/>
</dbReference>
<feature type="region of interest" description="Disordered" evidence="1">
    <location>
        <begin position="144"/>
        <end position="286"/>
    </location>
</feature>
<feature type="region of interest" description="Disordered" evidence="1">
    <location>
        <begin position="447"/>
        <end position="474"/>
    </location>
</feature>
<dbReference type="VEuPathDB" id="FungiDB:PC9H_000430"/>
<accession>A0A8H7A4S2</accession>
<feature type="transmembrane region" description="Helical" evidence="2">
    <location>
        <begin position="49"/>
        <end position="71"/>
    </location>
</feature>
<feature type="region of interest" description="Disordered" evidence="1">
    <location>
        <begin position="929"/>
        <end position="1042"/>
    </location>
</feature>
<dbReference type="PANTHER" id="PTHR24216">
    <property type="entry name" value="PAXILLIN-RELATED"/>
    <property type="match status" value="1"/>
</dbReference>
<name>A0A8H7A4S2_PLEOS</name>
<keyword evidence="2" id="KW-0812">Transmembrane</keyword>
<evidence type="ECO:0000256" key="2">
    <source>
        <dbReference type="SAM" id="Phobius"/>
    </source>
</evidence>
<dbReference type="GeneID" id="59370271"/>
<reference evidence="4" key="1">
    <citation type="submission" date="2019-07" db="EMBL/GenBank/DDBJ databases">
        <authorList>
            <person name="Palmer J.M."/>
        </authorList>
    </citation>
    <scope>NUCLEOTIDE SEQUENCE</scope>
    <source>
        <strain evidence="4">PC9</strain>
    </source>
</reference>
<feature type="compositionally biased region" description="Polar residues" evidence="1">
    <location>
        <begin position="803"/>
        <end position="813"/>
    </location>
</feature>
<protein>
    <submittedName>
        <fullName evidence="4">Uncharacterized protein</fullName>
    </submittedName>
</protein>
<evidence type="ECO:0000256" key="3">
    <source>
        <dbReference type="SAM" id="SignalP"/>
    </source>
</evidence>
<dbReference type="PANTHER" id="PTHR24216:SF65">
    <property type="entry name" value="PAXILLIN-LIKE PROTEIN 1"/>
    <property type="match status" value="1"/>
</dbReference>
<feature type="compositionally biased region" description="Polar residues" evidence="1">
    <location>
        <begin position="941"/>
        <end position="950"/>
    </location>
</feature>
<proteinExistence type="predicted"/>
<feature type="compositionally biased region" description="Low complexity" evidence="1">
    <location>
        <begin position="1009"/>
        <end position="1028"/>
    </location>
</feature>
<keyword evidence="3" id="KW-0732">Signal</keyword>
<evidence type="ECO:0000256" key="1">
    <source>
        <dbReference type="SAM" id="MobiDB-lite"/>
    </source>
</evidence>
<feature type="region of interest" description="Disordered" evidence="1">
    <location>
        <begin position="802"/>
        <end position="871"/>
    </location>
</feature>
<dbReference type="OrthoDB" id="2686083at2759"/>
<feature type="compositionally biased region" description="Low complexity" evidence="1">
    <location>
        <begin position="450"/>
        <end position="470"/>
    </location>
</feature>